<dbReference type="EMBL" id="PKSG01000486">
    <property type="protein sequence ID" value="POR34846.1"/>
    <property type="molecule type" value="Genomic_DNA"/>
</dbReference>
<dbReference type="STRING" id="94208.A0A2S4KXD7"/>
<reference evidence="2 3" key="1">
    <citation type="submission" date="2018-01" db="EMBL/GenBank/DDBJ databases">
        <title>Harnessing the power of phylogenomics to disentangle the directionality and signatures of interkingdom host jumping in the parasitic fungal genus Tolypocladium.</title>
        <authorList>
            <person name="Quandt C.A."/>
            <person name="Patterson W."/>
            <person name="Spatafora J.W."/>
        </authorList>
    </citation>
    <scope>NUCLEOTIDE SEQUENCE [LARGE SCALE GENOMIC DNA]</scope>
    <source>
        <strain evidence="2 3">NRBC 100945</strain>
    </source>
</reference>
<accession>A0A2S4KXD7</accession>
<sequence>MGWLAGPIPDPSLFLAPEAEPPTSSSQHHLTSPRLASPPRALLMLRPRCRRSVLLRPRPQAYSPPRRAHARTLLALAIETSCDDTAVAILSRSRTTGRAALLFDERVASDNRAFGGVNPAVAVQGHNASLAPL</sequence>
<dbReference type="Gene3D" id="3.30.420.40">
    <property type="match status" value="1"/>
</dbReference>
<feature type="region of interest" description="Disordered" evidence="1">
    <location>
        <begin position="14"/>
        <end position="41"/>
    </location>
</feature>
<keyword evidence="3" id="KW-1185">Reference proteome</keyword>
<dbReference type="GO" id="GO:0016740">
    <property type="term" value="F:transferase activity"/>
    <property type="evidence" value="ECO:0007669"/>
    <property type="project" value="UniProtKB-KW"/>
</dbReference>
<evidence type="ECO:0000256" key="1">
    <source>
        <dbReference type="SAM" id="MobiDB-lite"/>
    </source>
</evidence>
<gene>
    <name evidence="2" type="ORF">TPAR_04936</name>
</gene>
<dbReference type="AlphaFoldDB" id="A0A2S4KXD7"/>
<evidence type="ECO:0000313" key="3">
    <source>
        <dbReference type="Proteomes" id="UP000237481"/>
    </source>
</evidence>
<proteinExistence type="predicted"/>
<evidence type="ECO:0000313" key="2">
    <source>
        <dbReference type="EMBL" id="POR34846.1"/>
    </source>
</evidence>
<dbReference type="Proteomes" id="UP000237481">
    <property type="component" value="Unassembled WGS sequence"/>
</dbReference>
<protein>
    <submittedName>
        <fullName evidence="2">tRNA N6-adenosine threonylcarbamoyltransferase, mitochondrial</fullName>
    </submittedName>
</protein>
<keyword evidence="2" id="KW-0808">Transferase</keyword>
<comment type="caution">
    <text evidence="2">The sequence shown here is derived from an EMBL/GenBank/DDBJ whole genome shotgun (WGS) entry which is preliminary data.</text>
</comment>
<organism evidence="2 3">
    <name type="scientific">Tolypocladium paradoxum</name>
    <dbReference type="NCBI Taxonomy" id="94208"/>
    <lineage>
        <taxon>Eukaryota</taxon>
        <taxon>Fungi</taxon>
        <taxon>Dikarya</taxon>
        <taxon>Ascomycota</taxon>
        <taxon>Pezizomycotina</taxon>
        <taxon>Sordariomycetes</taxon>
        <taxon>Hypocreomycetidae</taxon>
        <taxon>Hypocreales</taxon>
        <taxon>Ophiocordycipitaceae</taxon>
        <taxon>Tolypocladium</taxon>
    </lineage>
</organism>
<feature type="non-terminal residue" evidence="2">
    <location>
        <position position="133"/>
    </location>
</feature>
<name>A0A2S4KXD7_9HYPO</name>
<dbReference type="OrthoDB" id="10259622at2759"/>